<gene>
    <name evidence="1" type="ORF">M422DRAFT_254812</name>
</gene>
<accession>A0A0C9UGD9</accession>
<organism evidence="1 2">
    <name type="scientific">Sphaerobolus stellatus (strain SS14)</name>
    <dbReference type="NCBI Taxonomy" id="990650"/>
    <lineage>
        <taxon>Eukaryota</taxon>
        <taxon>Fungi</taxon>
        <taxon>Dikarya</taxon>
        <taxon>Basidiomycota</taxon>
        <taxon>Agaricomycotina</taxon>
        <taxon>Agaricomycetes</taxon>
        <taxon>Phallomycetidae</taxon>
        <taxon>Geastrales</taxon>
        <taxon>Sphaerobolaceae</taxon>
        <taxon>Sphaerobolus</taxon>
    </lineage>
</organism>
<dbReference type="SUPFAM" id="SSF52047">
    <property type="entry name" value="RNI-like"/>
    <property type="match status" value="1"/>
</dbReference>
<reference evidence="1 2" key="1">
    <citation type="submission" date="2014-06" db="EMBL/GenBank/DDBJ databases">
        <title>Evolutionary Origins and Diversification of the Mycorrhizal Mutualists.</title>
        <authorList>
            <consortium name="DOE Joint Genome Institute"/>
            <consortium name="Mycorrhizal Genomics Consortium"/>
            <person name="Kohler A."/>
            <person name="Kuo A."/>
            <person name="Nagy L.G."/>
            <person name="Floudas D."/>
            <person name="Copeland A."/>
            <person name="Barry K.W."/>
            <person name="Cichocki N."/>
            <person name="Veneault-Fourrey C."/>
            <person name="LaButti K."/>
            <person name="Lindquist E.A."/>
            <person name="Lipzen A."/>
            <person name="Lundell T."/>
            <person name="Morin E."/>
            <person name="Murat C."/>
            <person name="Riley R."/>
            <person name="Ohm R."/>
            <person name="Sun H."/>
            <person name="Tunlid A."/>
            <person name="Henrissat B."/>
            <person name="Grigoriev I.V."/>
            <person name="Hibbett D.S."/>
            <person name="Martin F."/>
        </authorList>
    </citation>
    <scope>NUCLEOTIDE SEQUENCE [LARGE SCALE GENOMIC DNA]</scope>
    <source>
        <strain evidence="1 2">SS14</strain>
    </source>
</reference>
<evidence type="ECO:0000313" key="2">
    <source>
        <dbReference type="Proteomes" id="UP000054279"/>
    </source>
</evidence>
<dbReference type="HOGENOM" id="CLU_1332693_0_0_1"/>
<dbReference type="Proteomes" id="UP000054279">
    <property type="component" value="Unassembled WGS sequence"/>
</dbReference>
<sequence length="206" mass="23627">MDGYKALQYLLLNSQASRLPRLRHLAILRTRTSPSTHWQVRVDVPNLTSLRISSGGRALLLKQILGNSFHKLQELILYAEQCSEIIIVAQAMPNVSMVKIRGNSLLWEGLPVASIFPQVIELNLEGHFLRFVIPFLQNASIPKFTMLSFGPFTGLNDFEFNKTILYSVKWKHVRTLRWVDIENASVYVFLYDVLTHVPALIIFEFD</sequence>
<dbReference type="Gene3D" id="3.80.10.10">
    <property type="entry name" value="Ribonuclease Inhibitor"/>
    <property type="match status" value="1"/>
</dbReference>
<proteinExistence type="predicted"/>
<protein>
    <submittedName>
        <fullName evidence="1">Uncharacterized protein</fullName>
    </submittedName>
</protein>
<dbReference type="AlphaFoldDB" id="A0A0C9UGD9"/>
<evidence type="ECO:0000313" key="1">
    <source>
        <dbReference type="EMBL" id="KIJ42118.1"/>
    </source>
</evidence>
<keyword evidence="2" id="KW-1185">Reference proteome</keyword>
<name>A0A0C9UGD9_SPHS4</name>
<dbReference type="EMBL" id="KN837132">
    <property type="protein sequence ID" value="KIJ42118.1"/>
    <property type="molecule type" value="Genomic_DNA"/>
</dbReference>
<dbReference type="InterPro" id="IPR032675">
    <property type="entry name" value="LRR_dom_sf"/>
</dbReference>